<name>A0A150GZZ4_GONPE</name>
<protein>
    <recommendedName>
        <fullName evidence="1">DUF1664 domain-containing protein</fullName>
    </recommendedName>
</protein>
<dbReference type="Pfam" id="PF07889">
    <property type="entry name" value="DUF1664"/>
    <property type="match status" value="1"/>
</dbReference>
<keyword evidence="3" id="KW-1185">Reference proteome</keyword>
<dbReference type="SUPFAM" id="SSF58104">
    <property type="entry name" value="Methyl-accepting chemotaxis protein (MCP) signaling domain"/>
    <property type="match status" value="1"/>
</dbReference>
<dbReference type="Proteomes" id="UP000075714">
    <property type="component" value="Unassembled WGS sequence"/>
</dbReference>
<sequence length="363" mass="38754">MPSWPTALGGMFMAGYAATQAHKVGIDSPTALVGAAIKTLNTDGSSYAPSASGRGGGELSVLQSEVDRLHKLLSDVMRDKRGGQMVIHTGTRGGWSVFVLPCAVAGGAVYVYARVRGLSISDFFMVTGRSMQQFRELVSHSMTQLWEEMRKQKDEFLARISALGQQQQQMLAAQNQMDERLQNVSANVEDIRDISNTIEARVGQMDQTINIMSTGVQRANEGIYLLCAAVAEVTRRVGIDNSRLRTYVQSTPPEVTDGNPGLRTLLEGFGSGEQSVASISNQPSIVEVPEDGELAVSAGEGILSTMSVRSNGKQAGPLPDELKVLYRRESAPPPASRTGFGGLFGGVASANAAGNRSMRLATK</sequence>
<organism evidence="2 3">
    <name type="scientific">Gonium pectorale</name>
    <name type="common">Green alga</name>
    <dbReference type="NCBI Taxonomy" id="33097"/>
    <lineage>
        <taxon>Eukaryota</taxon>
        <taxon>Viridiplantae</taxon>
        <taxon>Chlorophyta</taxon>
        <taxon>core chlorophytes</taxon>
        <taxon>Chlorophyceae</taxon>
        <taxon>CS clade</taxon>
        <taxon>Chlamydomonadales</taxon>
        <taxon>Volvocaceae</taxon>
        <taxon>Gonium</taxon>
    </lineage>
</organism>
<proteinExistence type="predicted"/>
<dbReference type="PANTHER" id="PTHR46667:SF6">
    <property type="entry name" value="OS01G0185100 PROTEIN"/>
    <property type="match status" value="1"/>
</dbReference>
<evidence type="ECO:0000313" key="2">
    <source>
        <dbReference type="EMBL" id="KXZ54900.1"/>
    </source>
</evidence>
<evidence type="ECO:0000313" key="3">
    <source>
        <dbReference type="Proteomes" id="UP000075714"/>
    </source>
</evidence>
<evidence type="ECO:0000259" key="1">
    <source>
        <dbReference type="Pfam" id="PF07889"/>
    </source>
</evidence>
<accession>A0A150GZZ4</accession>
<dbReference type="OrthoDB" id="544175at2759"/>
<gene>
    <name evidence="2" type="ORF">GPECTOR_4g972</name>
</gene>
<dbReference type="InterPro" id="IPR012458">
    <property type="entry name" value="DUF1664"/>
</dbReference>
<comment type="caution">
    <text evidence="2">The sequence shown here is derived from an EMBL/GenBank/DDBJ whole genome shotgun (WGS) entry which is preliminary data.</text>
</comment>
<dbReference type="AlphaFoldDB" id="A0A150GZZ4"/>
<dbReference type="EMBL" id="LSYV01000005">
    <property type="protein sequence ID" value="KXZ54900.1"/>
    <property type="molecule type" value="Genomic_DNA"/>
</dbReference>
<reference evidence="3" key="1">
    <citation type="journal article" date="2016" name="Nat. Commun.">
        <title>The Gonium pectorale genome demonstrates co-option of cell cycle regulation during the evolution of multicellularity.</title>
        <authorList>
            <person name="Hanschen E.R."/>
            <person name="Marriage T.N."/>
            <person name="Ferris P.J."/>
            <person name="Hamaji T."/>
            <person name="Toyoda A."/>
            <person name="Fujiyama A."/>
            <person name="Neme R."/>
            <person name="Noguchi H."/>
            <person name="Minakuchi Y."/>
            <person name="Suzuki M."/>
            <person name="Kawai-Toyooka H."/>
            <person name="Smith D.R."/>
            <person name="Sparks H."/>
            <person name="Anderson J."/>
            <person name="Bakaric R."/>
            <person name="Luria V."/>
            <person name="Karger A."/>
            <person name="Kirschner M.W."/>
            <person name="Durand P.M."/>
            <person name="Michod R.E."/>
            <person name="Nozaki H."/>
            <person name="Olson B.J."/>
        </authorList>
    </citation>
    <scope>NUCLEOTIDE SEQUENCE [LARGE SCALE GENOMIC DNA]</scope>
    <source>
        <strain evidence="3">NIES-2863</strain>
    </source>
</reference>
<feature type="domain" description="DUF1664" evidence="1">
    <location>
        <begin position="93"/>
        <end position="213"/>
    </location>
</feature>
<dbReference type="PANTHER" id="PTHR46667">
    <property type="entry name" value="OS05G0182700 PROTEIN"/>
    <property type="match status" value="1"/>
</dbReference>